<dbReference type="STRING" id="181874.A0A409YX58"/>
<dbReference type="InterPro" id="IPR045340">
    <property type="entry name" value="DUF6533"/>
</dbReference>
<dbReference type="Proteomes" id="UP000284842">
    <property type="component" value="Unassembled WGS sequence"/>
</dbReference>
<proteinExistence type="predicted"/>
<feature type="transmembrane region" description="Helical" evidence="2">
    <location>
        <begin position="57"/>
        <end position="80"/>
    </location>
</feature>
<reference evidence="4 5" key="1">
    <citation type="journal article" date="2018" name="Evol. Lett.">
        <title>Horizontal gene cluster transfer increased hallucinogenic mushroom diversity.</title>
        <authorList>
            <person name="Reynolds H.T."/>
            <person name="Vijayakumar V."/>
            <person name="Gluck-Thaler E."/>
            <person name="Korotkin H.B."/>
            <person name="Matheny P.B."/>
            <person name="Slot J.C."/>
        </authorList>
    </citation>
    <scope>NUCLEOTIDE SEQUENCE [LARGE SCALE GENOMIC DNA]</scope>
    <source>
        <strain evidence="4 5">2629</strain>
    </source>
</reference>
<dbReference type="InParanoid" id="A0A409YX58"/>
<keyword evidence="5" id="KW-1185">Reference proteome</keyword>
<evidence type="ECO:0000313" key="4">
    <source>
        <dbReference type="EMBL" id="PPR07614.1"/>
    </source>
</evidence>
<feature type="transmembrane region" description="Helical" evidence="2">
    <location>
        <begin position="92"/>
        <end position="113"/>
    </location>
</feature>
<evidence type="ECO:0000313" key="5">
    <source>
        <dbReference type="Proteomes" id="UP000284842"/>
    </source>
</evidence>
<feature type="transmembrane region" description="Helical" evidence="2">
    <location>
        <begin position="170"/>
        <end position="190"/>
    </location>
</feature>
<evidence type="ECO:0000259" key="3">
    <source>
        <dbReference type="Pfam" id="PF20151"/>
    </source>
</evidence>
<evidence type="ECO:0000256" key="1">
    <source>
        <dbReference type="SAM" id="MobiDB-lite"/>
    </source>
</evidence>
<dbReference type="EMBL" id="NHTK01000399">
    <property type="protein sequence ID" value="PPR07614.1"/>
    <property type="molecule type" value="Genomic_DNA"/>
</dbReference>
<feature type="transmembrane region" description="Helical" evidence="2">
    <location>
        <begin position="211"/>
        <end position="231"/>
    </location>
</feature>
<organism evidence="4 5">
    <name type="scientific">Panaeolus cyanescens</name>
    <dbReference type="NCBI Taxonomy" id="181874"/>
    <lineage>
        <taxon>Eukaryota</taxon>
        <taxon>Fungi</taxon>
        <taxon>Dikarya</taxon>
        <taxon>Basidiomycota</taxon>
        <taxon>Agaricomycotina</taxon>
        <taxon>Agaricomycetes</taxon>
        <taxon>Agaricomycetidae</taxon>
        <taxon>Agaricales</taxon>
        <taxon>Agaricineae</taxon>
        <taxon>Galeropsidaceae</taxon>
        <taxon>Panaeolus</taxon>
    </lineage>
</organism>
<accession>A0A409YX58</accession>
<name>A0A409YX58_9AGAR</name>
<keyword evidence="2" id="KW-0812">Transmembrane</keyword>
<feature type="domain" description="DUF6533" evidence="3">
    <location>
        <begin position="25"/>
        <end position="70"/>
    </location>
</feature>
<dbReference type="Pfam" id="PF20151">
    <property type="entry name" value="DUF6533"/>
    <property type="match status" value="1"/>
</dbReference>
<feature type="transmembrane region" description="Helical" evidence="2">
    <location>
        <begin position="125"/>
        <end position="150"/>
    </location>
</feature>
<feature type="transmembrane region" description="Helical" evidence="2">
    <location>
        <begin position="237"/>
        <end position="256"/>
    </location>
</feature>
<keyword evidence="2" id="KW-0472">Membrane</keyword>
<sequence length="324" mass="35913">MSAPAGPPDMAAITAAIVHLNAGKYFQIAAFVMLIYDHMLTFSDEVERIWKQKISGATILFLLNRYLTPLQFIVIINAFQDPSWTKEVCDRFVVFEGASTAALVGICELIMILRVYALYGQSKAVLAFLMLLWVVQISVSAAGLHTGFAVPLPDFLVGCILTGNSLLMPAVWVTPLITDSCIFILTVWRTRQYLTRSGKTPIMHIFLRDGAMYFFVIFLANLLNTVFYFTAVDDLKAIGASFSQLITATMISRLVLNLRSISDTKNVHSTYPSTLAPLRGVKTPEDTFVGRTLGSLGAELVDPGTEDRDEKFAMEDVTTRSTWQ</sequence>
<feature type="region of interest" description="Disordered" evidence="1">
    <location>
        <begin position="303"/>
        <end position="324"/>
    </location>
</feature>
<evidence type="ECO:0000256" key="2">
    <source>
        <dbReference type="SAM" id="Phobius"/>
    </source>
</evidence>
<dbReference type="OrthoDB" id="3242376at2759"/>
<feature type="compositionally biased region" description="Basic and acidic residues" evidence="1">
    <location>
        <begin position="305"/>
        <end position="318"/>
    </location>
</feature>
<protein>
    <recommendedName>
        <fullName evidence="3">DUF6533 domain-containing protein</fullName>
    </recommendedName>
</protein>
<gene>
    <name evidence="4" type="ORF">CVT24_004167</name>
</gene>
<feature type="transmembrane region" description="Helical" evidence="2">
    <location>
        <begin position="12"/>
        <end position="36"/>
    </location>
</feature>
<keyword evidence="2" id="KW-1133">Transmembrane helix</keyword>
<dbReference type="AlphaFoldDB" id="A0A409YX58"/>
<comment type="caution">
    <text evidence="4">The sequence shown here is derived from an EMBL/GenBank/DDBJ whole genome shotgun (WGS) entry which is preliminary data.</text>
</comment>